<keyword evidence="7" id="KW-0812">Transmembrane</keyword>
<feature type="signal peptide" evidence="7">
    <location>
        <begin position="1"/>
        <end position="25"/>
    </location>
</feature>
<dbReference type="CDD" id="cd16378">
    <property type="entry name" value="CcmH_N"/>
    <property type="match status" value="1"/>
</dbReference>
<evidence type="ECO:0000256" key="1">
    <source>
        <dbReference type="ARBA" id="ARBA00010342"/>
    </source>
</evidence>
<evidence type="ECO:0000256" key="4">
    <source>
        <dbReference type="ARBA" id="ARBA00022729"/>
    </source>
</evidence>
<organism evidence="9 10">
    <name type="scientific">Marinomonas sargassi</name>
    <dbReference type="NCBI Taxonomy" id="2984494"/>
    <lineage>
        <taxon>Bacteria</taxon>
        <taxon>Pseudomonadati</taxon>
        <taxon>Pseudomonadota</taxon>
        <taxon>Gammaproteobacteria</taxon>
        <taxon>Oceanospirillales</taxon>
        <taxon>Oceanospirillaceae</taxon>
        <taxon>Marinomonas</taxon>
    </lineage>
</organism>
<dbReference type="Proteomes" id="UP001209713">
    <property type="component" value="Unassembled WGS sequence"/>
</dbReference>
<feature type="chain" id="PRO_5044964855" description="Cytochrome c-type biogenesis protein" evidence="7">
    <location>
        <begin position="26"/>
        <end position="140"/>
    </location>
</feature>
<dbReference type="PANTHER" id="PTHR47870:SF1">
    <property type="entry name" value="CYTOCHROME C-TYPE BIOGENESIS PROTEIN CCMH"/>
    <property type="match status" value="1"/>
</dbReference>
<dbReference type="EMBL" id="JAOVZB010000001">
    <property type="protein sequence ID" value="MCV2401358.1"/>
    <property type="molecule type" value="Genomic_DNA"/>
</dbReference>
<evidence type="ECO:0000256" key="6">
    <source>
        <dbReference type="ARBA" id="ARBA00023004"/>
    </source>
</evidence>
<dbReference type="Pfam" id="PF03918">
    <property type="entry name" value="CcmH"/>
    <property type="match status" value="1"/>
</dbReference>
<reference evidence="9 10" key="1">
    <citation type="submission" date="2022-10" db="EMBL/GenBank/DDBJ databases">
        <title>Marinomonas transparenta sp. nov. and Marinomonas sargassi sp. nov., isolated from marine alga (Sargassum natans (L.) Gaillon).</title>
        <authorList>
            <person name="Wang Y."/>
        </authorList>
    </citation>
    <scope>NUCLEOTIDE SEQUENCE [LARGE SCALE GENOMIC DNA]</scope>
    <source>
        <strain evidence="9 10">C2222</strain>
    </source>
</reference>
<dbReference type="PANTHER" id="PTHR47870">
    <property type="entry name" value="CYTOCHROME C-TYPE BIOGENESIS PROTEIN CCMH"/>
    <property type="match status" value="1"/>
</dbReference>
<dbReference type="Gene3D" id="1.10.8.640">
    <property type="entry name" value="Cytochrome C biogenesis protein"/>
    <property type="match status" value="1"/>
</dbReference>
<keyword evidence="6 7" id="KW-0408">Iron</keyword>
<dbReference type="InterPro" id="IPR038297">
    <property type="entry name" value="CcmH/CycL/NrfF/Ccl2_sf"/>
</dbReference>
<evidence type="ECO:0000313" key="10">
    <source>
        <dbReference type="Proteomes" id="UP001209713"/>
    </source>
</evidence>
<feature type="domain" description="CcmH/CycL/Ccl2/NrfF N-terminal" evidence="8">
    <location>
        <begin position="15"/>
        <end position="137"/>
    </location>
</feature>
<keyword evidence="5" id="KW-0201">Cytochrome c-type biogenesis</keyword>
<dbReference type="RefSeq" id="WP_263528738.1">
    <property type="nucleotide sequence ID" value="NZ_JAOVZB010000001.1"/>
</dbReference>
<name>A0ABT2YN91_9GAMM</name>
<evidence type="ECO:0000256" key="3">
    <source>
        <dbReference type="ARBA" id="ARBA00022723"/>
    </source>
</evidence>
<evidence type="ECO:0000259" key="8">
    <source>
        <dbReference type="Pfam" id="PF03918"/>
    </source>
</evidence>
<keyword evidence="2 7" id="KW-0349">Heme</keyword>
<evidence type="ECO:0000256" key="5">
    <source>
        <dbReference type="ARBA" id="ARBA00022748"/>
    </source>
</evidence>
<accession>A0ABT2YN91</accession>
<keyword evidence="7" id="KW-1133">Transmembrane helix</keyword>
<proteinExistence type="inferred from homology"/>
<dbReference type="InterPro" id="IPR051263">
    <property type="entry name" value="C-type_cytochrome_biogenesis"/>
</dbReference>
<gene>
    <name evidence="9" type="ORF">OFY17_00550</name>
</gene>
<feature type="transmembrane region" description="Helical" evidence="7">
    <location>
        <begin position="109"/>
        <end position="130"/>
    </location>
</feature>
<keyword evidence="7" id="KW-0472">Membrane</keyword>
<evidence type="ECO:0000256" key="2">
    <source>
        <dbReference type="ARBA" id="ARBA00022617"/>
    </source>
</evidence>
<comment type="function">
    <text evidence="7">Possible subunit of a heme lyase.</text>
</comment>
<sequence>MSHLYKCLAFSCLFLITLFAVNSMAEELLTFRSELNQTRYQSLVEELRCPKCQNQNLADSNSSIAIDLRKQVYLMIESGKSDQEIVDYMVARYGEFVLYRPSYSSATYLLWYGPFAFLVLGLMAFIMVLVTNKKKVRTSL</sequence>
<comment type="similarity">
    <text evidence="1 7">Belongs to the CcmH/CycL/Ccl2/NrfF family.</text>
</comment>
<protein>
    <recommendedName>
        <fullName evidence="7">Cytochrome c-type biogenesis protein</fullName>
    </recommendedName>
</protein>
<keyword evidence="4 7" id="KW-0732">Signal</keyword>
<dbReference type="InterPro" id="IPR005616">
    <property type="entry name" value="CcmH/CycL/Ccl2/NrfF_N"/>
</dbReference>
<evidence type="ECO:0000256" key="7">
    <source>
        <dbReference type="RuleBase" id="RU364112"/>
    </source>
</evidence>
<evidence type="ECO:0000313" key="9">
    <source>
        <dbReference type="EMBL" id="MCV2401358.1"/>
    </source>
</evidence>
<keyword evidence="10" id="KW-1185">Reference proteome</keyword>
<comment type="caution">
    <text evidence="9">The sequence shown here is derived from an EMBL/GenBank/DDBJ whole genome shotgun (WGS) entry which is preliminary data.</text>
</comment>
<keyword evidence="3 7" id="KW-0479">Metal-binding</keyword>